<feature type="transmembrane region" description="Helical" evidence="9">
    <location>
        <begin position="195"/>
        <end position="212"/>
    </location>
</feature>
<sequence length="388" mass="42077">MVVFASWVLPGTLAIKGALSCSSFFLTSGFVRSLTATAMSHSKVYLSDIAPRPRWMTSWERLKHREAHWLVEIVAEMMGVFLYVYAGLGATAAFIVGSLGGNSGLGSLYTIGFAYSMGVVFAISLCAATSGGHFNPAVTIASVIFRDFPIHKATRYIIAQILAGYITCLIVYVQWKDLLLAAEKVLVEKGLYHSMMFSSAGPAGVFGLYVTPGTNLARVFMNEFVTDFLIGLVIWASLDPTNQMIPPAAAPWLVGMAYAVAVWGYSPTAIAANTARDVGGRLMAMTIWGNKASGGRYAAIAALTNIPATILAALVYELFLGSATRTLTPHHIHFLRAHKQYYEDNKLAPYGYLEGLNPRRGDRAESFELDMGGKAREIRIDNMSGDRA</sequence>
<comment type="subcellular location">
    <subcellularLocation>
        <location evidence="1">Membrane</location>
        <topology evidence="1">Multi-pass membrane protein</topology>
    </subcellularLocation>
</comment>
<keyword evidence="11" id="KW-1185">Reference proteome</keyword>
<feature type="transmembrane region" description="Helical" evidence="9">
    <location>
        <begin position="67"/>
        <end position="96"/>
    </location>
</feature>
<evidence type="ECO:0000256" key="5">
    <source>
        <dbReference type="ARBA" id="ARBA00022737"/>
    </source>
</evidence>
<dbReference type="PRINTS" id="PR00783">
    <property type="entry name" value="MINTRINSICP"/>
</dbReference>
<evidence type="ECO:0000256" key="9">
    <source>
        <dbReference type="SAM" id="Phobius"/>
    </source>
</evidence>
<evidence type="ECO:0000256" key="3">
    <source>
        <dbReference type="ARBA" id="ARBA00022448"/>
    </source>
</evidence>
<reference evidence="10" key="1">
    <citation type="journal article" date="2020" name="New Phytol.">
        <title>Comparative genomics reveals dynamic genome evolution in host specialist ectomycorrhizal fungi.</title>
        <authorList>
            <person name="Lofgren L.A."/>
            <person name="Nguyen N.H."/>
            <person name="Vilgalys R."/>
            <person name="Ruytinx J."/>
            <person name="Liao H.L."/>
            <person name="Branco S."/>
            <person name="Kuo A."/>
            <person name="LaButti K."/>
            <person name="Lipzen A."/>
            <person name="Andreopoulos W."/>
            <person name="Pangilinan J."/>
            <person name="Riley R."/>
            <person name="Hundley H."/>
            <person name="Na H."/>
            <person name="Barry K."/>
            <person name="Grigoriev I.V."/>
            <person name="Stajich J.E."/>
            <person name="Kennedy P.G."/>
        </authorList>
    </citation>
    <scope>NUCLEOTIDE SEQUENCE</scope>
    <source>
        <strain evidence="10">FC423</strain>
    </source>
</reference>
<protein>
    <submittedName>
        <fullName evidence="10">Aquaporin-like protein</fullName>
    </submittedName>
</protein>
<gene>
    <name evidence="10" type="ORF">F5147DRAFT_687555</name>
</gene>
<dbReference type="Pfam" id="PF00230">
    <property type="entry name" value="MIP"/>
    <property type="match status" value="1"/>
</dbReference>
<evidence type="ECO:0000313" key="11">
    <source>
        <dbReference type="Proteomes" id="UP000823399"/>
    </source>
</evidence>
<feature type="transmembrane region" description="Helical" evidence="9">
    <location>
        <begin position="250"/>
        <end position="275"/>
    </location>
</feature>
<dbReference type="OrthoDB" id="3222at2759"/>
<dbReference type="InterPro" id="IPR050363">
    <property type="entry name" value="MIP/Aquaporin"/>
</dbReference>
<dbReference type="PROSITE" id="PS00221">
    <property type="entry name" value="MIP"/>
    <property type="match status" value="1"/>
</dbReference>
<keyword evidence="4 8" id="KW-0812">Transmembrane</keyword>
<dbReference type="GO" id="GO:0005886">
    <property type="term" value="C:plasma membrane"/>
    <property type="evidence" value="ECO:0007669"/>
    <property type="project" value="TreeGrafter"/>
</dbReference>
<evidence type="ECO:0000313" key="10">
    <source>
        <dbReference type="EMBL" id="KAG2110858.1"/>
    </source>
</evidence>
<evidence type="ECO:0000256" key="1">
    <source>
        <dbReference type="ARBA" id="ARBA00004141"/>
    </source>
</evidence>
<keyword evidence="6 9" id="KW-1133">Transmembrane helix</keyword>
<evidence type="ECO:0000256" key="4">
    <source>
        <dbReference type="ARBA" id="ARBA00022692"/>
    </source>
</evidence>
<dbReference type="InterPro" id="IPR023271">
    <property type="entry name" value="Aquaporin-like"/>
</dbReference>
<dbReference type="PANTHER" id="PTHR43829:SF14">
    <property type="entry name" value="AQUAPORIN 3"/>
    <property type="match status" value="1"/>
</dbReference>
<evidence type="ECO:0000256" key="8">
    <source>
        <dbReference type="RuleBase" id="RU000477"/>
    </source>
</evidence>
<dbReference type="GO" id="GO:0015254">
    <property type="term" value="F:glycerol channel activity"/>
    <property type="evidence" value="ECO:0007669"/>
    <property type="project" value="TreeGrafter"/>
</dbReference>
<dbReference type="Proteomes" id="UP000823399">
    <property type="component" value="Unassembled WGS sequence"/>
</dbReference>
<dbReference type="RefSeq" id="XP_041294332.1">
    <property type="nucleotide sequence ID" value="XM_041436852.1"/>
</dbReference>
<comment type="similarity">
    <text evidence="2 8">Belongs to the MIP/aquaporin (TC 1.A.8) family.</text>
</comment>
<dbReference type="EMBL" id="JABBWM010000019">
    <property type="protein sequence ID" value="KAG2110858.1"/>
    <property type="molecule type" value="Genomic_DNA"/>
</dbReference>
<evidence type="ECO:0000256" key="6">
    <source>
        <dbReference type="ARBA" id="ARBA00022989"/>
    </source>
</evidence>
<feature type="transmembrane region" description="Helical" evidence="9">
    <location>
        <begin position="108"/>
        <end position="128"/>
    </location>
</feature>
<accession>A0A9P7F9R0</accession>
<proteinExistence type="inferred from homology"/>
<evidence type="ECO:0000256" key="7">
    <source>
        <dbReference type="ARBA" id="ARBA00023136"/>
    </source>
</evidence>
<keyword evidence="5" id="KW-0677">Repeat</keyword>
<feature type="transmembrane region" description="Helical" evidence="9">
    <location>
        <begin position="219"/>
        <end position="238"/>
    </location>
</feature>
<feature type="transmembrane region" description="Helical" evidence="9">
    <location>
        <begin position="296"/>
        <end position="319"/>
    </location>
</feature>
<dbReference type="SUPFAM" id="SSF81338">
    <property type="entry name" value="Aquaporin-like"/>
    <property type="match status" value="1"/>
</dbReference>
<evidence type="ECO:0000256" key="2">
    <source>
        <dbReference type="ARBA" id="ARBA00006175"/>
    </source>
</evidence>
<dbReference type="GO" id="GO:0015250">
    <property type="term" value="F:water channel activity"/>
    <property type="evidence" value="ECO:0007669"/>
    <property type="project" value="TreeGrafter"/>
</dbReference>
<dbReference type="InterPro" id="IPR000425">
    <property type="entry name" value="MIP"/>
</dbReference>
<keyword evidence="7 9" id="KW-0472">Membrane</keyword>
<dbReference type="GeneID" id="64699111"/>
<dbReference type="PANTHER" id="PTHR43829">
    <property type="entry name" value="AQUAPORIN OR AQUAGLYCEROPORIN RELATED"/>
    <property type="match status" value="1"/>
</dbReference>
<dbReference type="InterPro" id="IPR022357">
    <property type="entry name" value="MIP_CS"/>
</dbReference>
<feature type="transmembrane region" description="Helical" evidence="9">
    <location>
        <begin position="156"/>
        <end position="175"/>
    </location>
</feature>
<keyword evidence="3 8" id="KW-0813">Transport</keyword>
<comment type="caution">
    <text evidence="10">The sequence shown here is derived from an EMBL/GenBank/DDBJ whole genome shotgun (WGS) entry which is preliminary data.</text>
</comment>
<organism evidence="10 11">
    <name type="scientific">Suillus discolor</name>
    <dbReference type="NCBI Taxonomy" id="1912936"/>
    <lineage>
        <taxon>Eukaryota</taxon>
        <taxon>Fungi</taxon>
        <taxon>Dikarya</taxon>
        <taxon>Basidiomycota</taxon>
        <taxon>Agaricomycotina</taxon>
        <taxon>Agaricomycetes</taxon>
        <taxon>Agaricomycetidae</taxon>
        <taxon>Boletales</taxon>
        <taxon>Suillineae</taxon>
        <taxon>Suillaceae</taxon>
        <taxon>Suillus</taxon>
    </lineage>
</organism>
<name>A0A9P7F9R0_9AGAM</name>
<dbReference type="AlphaFoldDB" id="A0A9P7F9R0"/>
<dbReference type="Gene3D" id="1.20.1080.10">
    <property type="entry name" value="Glycerol uptake facilitator protein"/>
    <property type="match status" value="1"/>
</dbReference>